<dbReference type="Pfam" id="PF07811">
    <property type="entry name" value="TadE"/>
    <property type="match status" value="1"/>
</dbReference>
<keyword evidence="4" id="KW-1185">Reference proteome</keyword>
<dbReference type="EMBL" id="VZDO01000008">
    <property type="protein sequence ID" value="KAB0679785.1"/>
    <property type="molecule type" value="Genomic_DNA"/>
</dbReference>
<evidence type="ECO:0000256" key="1">
    <source>
        <dbReference type="SAM" id="Phobius"/>
    </source>
</evidence>
<protein>
    <submittedName>
        <fullName evidence="3">Pilus assembly protein</fullName>
    </submittedName>
</protein>
<feature type="domain" description="TadE-like" evidence="2">
    <location>
        <begin position="21"/>
        <end position="45"/>
    </location>
</feature>
<name>A0A7V7TWF6_9HYPH</name>
<keyword evidence="1" id="KW-0472">Membrane</keyword>
<dbReference type="AlphaFoldDB" id="A0A7V7TWF6"/>
<keyword evidence="1" id="KW-0812">Transmembrane</keyword>
<keyword evidence="1" id="KW-1133">Transmembrane helix</keyword>
<evidence type="ECO:0000313" key="3">
    <source>
        <dbReference type="EMBL" id="KAB0679785.1"/>
    </source>
</evidence>
<evidence type="ECO:0000313" key="4">
    <source>
        <dbReference type="Proteomes" id="UP000432089"/>
    </source>
</evidence>
<proteinExistence type="predicted"/>
<comment type="caution">
    <text evidence="3">The sequence shown here is derived from an EMBL/GenBank/DDBJ whole genome shotgun (WGS) entry which is preliminary data.</text>
</comment>
<sequence length="185" mass="19903">MRTERLRALDTTRRWRRDIGGVAAIEFALIMPALVFLYLGSVDLTTGWTIKRKVSHSVSAMSDLVTRINTLTKSDLDDIFKIGDATMTPRAAALGTAKITAIGVDGTGKAKVTWSYARNTTKDTVGTLVTLPSDLAGLKNVSLVRTSASYDYTPPGASRVIGTVKLEKQIYGQTRTGTAVACTDC</sequence>
<evidence type="ECO:0000259" key="2">
    <source>
        <dbReference type="Pfam" id="PF07811"/>
    </source>
</evidence>
<dbReference type="InterPro" id="IPR012495">
    <property type="entry name" value="TadE-like_dom"/>
</dbReference>
<dbReference type="RefSeq" id="WP_150969906.1">
    <property type="nucleotide sequence ID" value="NZ_VZDO01000008.1"/>
</dbReference>
<gene>
    <name evidence="3" type="ORF">F6X38_11180</name>
</gene>
<feature type="transmembrane region" description="Helical" evidence="1">
    <location>
        <begin position="21"/>
        <end position="40"/>
    </location>
</feature>
<organism evidence="3 4">
    <name type="scientific">Plantimonas leprariae</name>
    <dbReference type="NCBI Taxonomy" id="2615207"/>
    <lineage>
        <taxon>Bacteria</taxon>
        <taxon>Pseudomonadati</taxon>
        <taxon>Pseudomonadota</taxon>
        <taxon>Alphaproteobacteria</taxon>
        <taxon>Hyphomicrobiales</taxon>
        <taxon>Aurantimonadaceae</taxon>
        <taxon>Plantimonas</taxon>
    </lineage>
</organism>
<dbReference type="Proteomes" id="UP000432089">
    <property type="component" value="Unassembled WGS sequence"/>
</dbReference>
<reference evidence="3 4" key="1">
    <citation type="submission" date="2019-09" db="EMBL/GenBank/DDBJ databases">
        <title>YIM 132180 draft genome.</title>
        <authorList>
            <person name="Zhang K."/>
        </authorList>
    </citation>
    <scope>NUCLEOTIDE SEQUENCE [LARGE SCALE GENOMIC DNA]</scope>
    <source>
        <strain evidence="3 4">YIM 132180</strain>
    </source>
</reference>
<accession>A0A7V7TWF6</accession>